<keyword evidence="1" id="KW-0732">Signal</keyword>
<proteinExistence type="predicted"/>
<feature type="signal peptide" evidence="1">
    <location>
        <begin position="1"/>
        <end position="22"/>
    </location>
</feature>
<organism evidence="2">
    <name type="scientific">Lepeophtheirus salmonis</name>
    <name type="common">Salmon louse</name>
    <name type="synonym">Caligus salmonis</name>
    <dbReference type="NCBI Taxonomy" id="72036"/>
    <lineage>
        <taxon>Eukaryota</taxon>
        <taxon>Metazoa</taxon>
        <taxon>Ecdysozoa</taxon>
        <taxon>Arthropoda</taxon>
        <taxon>Crustacea</taxon>
        <taxon>Multicrustacea</taxon>
        <taxon>Hexanauplia</taxon>
        <taxon>Copepoda</taxon>
        <taxon>Siphonostomatoida</taxon>
        <taxon>Caligidae</taxon>
        <taxon>Lepeophtheirus</taxon>
    </lineage>
</organism>
<feature type="chain" id="PRO_5005488571" evidence="1">
    <location>
        <begin position="23"/>
        <end position="71"/>
    </location>
</feature>
<reference evidence="2" key="1">
    <citation type="submission" date="2014-05" db="EMBL/GenBank/DDBJ databases">
        <authorList>
            <person name="Chronopoulou M."/>
        </authorList>
    </citation>
    <scope>NUCLEOTIDE SEQUENCE</scope>
    <source>
        <tissue evidence="2">Whole organism</tissue>
    </source>
</reference>
<evidence type="ECO:0000313" key="2">
    <source>
        <dbReference type="EMBL" id="CDW35550.1"/>
    </source>
</evidence>
<protein>
    <submittedName>
        <fullName evidence="2">Uncharacterized protein</fullName>
    </submittedName>
</protein>
<sequence length="71" mass="7919">MFNDRKTIFICVWICLNTLGECILQDPPIKHQEDTISIVQSWSSGVYEGNLASDGITPQGFGEMTWPNGTN</sequence>
<evidence type="ECO:0000256" key="1">
    <source>
        <dbReference type="SAM" id="SignalP"/>
    </source>
</evidence>
<name>A0A0K2UBU3_LEPSM</name>
<dbReference type="AlphaFoldDB" id="A0A0K2UBU3"/>
<dbReference type="EMBL" id="HACA01018189">
    <property type="protein sequence ID" value="CDW35550.1"/>
    <property type="molecule type" value="Transcribed_RNA"/>
</dbReference>
<dbReference type="OrthoDB" id="6349074at2759"/>
<accession>A0A0K2UBU3</accession>